<dbReference type="Pfam" id="PF18267">
    <property type="entry name" value="Rubredoxin_C"/>
    <property type="match status" value="1"/>
</dbReference>
<dbReference type="InterPro" id="IPR045854">
    <property type="entry name" value="NO2/SO3_Rdtase_4Fe4S_sf"/>
</dbReference>
<evidence type="ECO:0000256" key="7">
    <source>
        <dbReference type="ARBA" id="ARBA00022617"/>
    </source>
</evidence>
<evidence type="ECO:0000259" key="19">
    <source>
        <dbReference type="Pfam" id="PF03460"/>
    </source>
</evidence>
<dbReference type="InterPro" id="IPR036136">
    <property type="entry name" value="Nit/Sulf_reduc_fer-like_dom_sf"/>
</dbReference>
<reference evidence="23 24" key="1">
    <citation type="submission" date="2021-12" db="EMBL/GenBank/DDBJ databases">
        <title>Genome sequencing of bacteria with rrn-lacking chromosome and rrn-plasmid.</title>
        <authorList>
            <person name="Anda M."/>
            <person name="Iwasaki W."/>
        </authorList>
    </citation>
    <scope>NUCLEOTIDE SEQUENCE [LARGE SCALE GENOMIC DNA]</scope>
    <source>
        <strain evidence="23 24">NBRC 101262</strain>
        <plasmid evidence="23 24">pPP1</plasmid>
    </source>
</reference>
<evidence type="ECO:0000313" key="23">
    <source>
        <dbReference type="EMBL" id="BDD00668.1"/>
    </source>
</evidence>
<keyword evidence="7" id="KW-0349">Heme</keyword>
<dbReference type="CDD" id="cd19944">
    <property type="entry name" value="NirB_Fer2_BFD-like_2"/>
    <property type="match status" value="1"/>
</dbReference>
<evidence type="ECO:0000256" key="11">
    <source>
        <dbReference type="ARBA" id="ARBA00022827"/>
    </source>
</evidence>
<keyword evidence="11 17" id="KW-0274">FAD</keyword>
<evidence type="ECO:0000256" key="5">
    <source>
        <dbReference type="ARBA" id="ARBA00010429"/>
    </source>
</evidence>
<keyword evidence="9" id="KW-0001">2Fe-2S</keyword>
<sequence>MKNLIIIGNGMVSYKFCEQLADAGGLSEFAVTIFGEEPRAAYDRVHLSEYFSHYDASKLAMAPDSFYADHGINLKLGTMVTKVDPETKTVTTSANEQYTYDELVFATGSSAFVPPIPGTEAKGVFVYRTIEDLEQITTYAKTCKSGAVIGGGLLGLEAAKAVRDLGLSAQVVEFAPRLMPRQLDQGASDILQTQIEQLGVEVLLSKATKQIVAEGDKVVRMDFADETSLQTDMVVISAGIRPRDELAKAAGITVHQRGGIVVNDQMETSLSGVYAIGECANYAECVFGLVAPGYDMAKVLVEKLMGRKKDFTFPDMSTKLKLIGVGVASFGDALLEAPEAQVMVYSDARQGLYQRLNISADGKKLLGGILVGDTEAYGMLLQTTQLGLKLPEDPRSLLWAGSSEGGNSGMSLMDLPDEAVICSCEAVTKGQLVTAVKEGTEDLASLKTCTKGGTGCGGCVPQIKEILDGTLASMGKEVKQVICEHFDYSRQEILDLIKVKKIKSFDELITAHGTGTGCEICKPLVASVLASTWNDMILKNNASLQDTNDRFLANIQKGGTYSVVPRIPAGEITPEKLIVIGEVAKKYSLYTKITGGQRIDLFGARMEDLPSIWSELIDAGFESGHAYAKSLRTVKSCVGKAWCRYGVQDSVAMAIRLEERYKGLRSPHKLKSGVSACIRECAEARGKDFGLIATEKGWNLYICGNGGITPKHAWLLASDLDDDTAIKYIDRFLMFYIRTAEPLTRTSKWFTDLEGGEAYVKDVVINDSLGICAELEAEMQSVVDSFQCEWKSVVEDENMRKQFAPFVNTDASDDTVEFVDVRGQKAPKPW</sequence>
<dbReference type="InterPro" id="IPR036188">
    <property type="entry name" value="FAD/NAD-bd_sf"/>
</dbReference>
<feature type="domain" description="BFD-like [2Fe-2S]-binding" evidence="20">
    <location>
        <begin position="481"/>
        <end position="530"/>
    </location>
</feature>
<feature type="domain" description="BFD-like [2Fe-2S]-binding" evidence="20">
    <location>
        <begin position="420"/>
        <end position="468"/>
    </location>
</feature>
<dbReference type="Gene3D" id="3.50.50.60">
    <property type="entry name" value="FAD/NAD(P)-binding domain"/>
    <property type="match status" value="2"/>
</dbReference>
<proteinExistence type="inferred from homology"/>
<gene>
    <name evidence="23" type="primary">nirB</name>
    <name evidence="23" type="ORF">PEPS_29480</name>
</gene>
<keyword evidence="8 17" id="KW-0285">Flavoprotein</keyword>
<evidence type="ECO:0000256" key="13">
    <source>
        <dbReference type="ARBA" id="ARBA00023004"/>
    </source>
</evidence>
<dbReference type="PANTHER" id="PTHR43809:SF1">
    <property type="entry name" value="NITRITE REDUCTASE (NADH) LARGE SUBUNIT"/>
    <property type="match status" value="1"/>
</dbReference>
<dbReference type="InterPro" id="IPR041854">
    <property type="entry name" value="BFD-like_2Fe2S-bd_dom_sf"/>
</dbReference>
<keyword evidence="12" id="KW-0560">Oxidoreductase</keyword>
<evidence type="ECO:0000256" key="15">
    <source>
        <dbReference type="ARBA" id="ARBA00023063"/>
    </source>
</evidence>
<evidence type="ECO:0000256" key="12">
    <source>
        <dbReference type="ARBA" id="ARBA00023002"/>
    </source>
</evidence>
<dbReference type="InterPro" id="IPR012744">
    <property type="entry name" value="Nitri_red_NirB"/>
</dbReference>
<dbReference type="InterPro" id="IPR041575">
    <property type="entry name" value="Rubredoxin_C"/>
</dbReference>
<dbReference type="SUPFAM" id="SSF51905">
    <property type="entry name" value="FAD/NAD(P)-binding domain"/>
    <property type="match status" value="2"/>
</dbReference>
<dbReference type="NCBIfam" id="NF011565">
    <property type="entry name" value="PRK14989.1"/>
    <property type="match status" value="1"/>
</dbReference>
<dbReference type="Pfam" id="PF01077">
    <property type="entry name" value="NIR_SIR"/>
    <property type="match status" value="1"/>
</dbReference>
<dbReference type="PRINTS" id="PR00368">
    <property type="entry name" value="FADPNR"/>
</dbReference>
<feature type="domain" description="NADH-rubredoxin oxidoreductase C-terminal" evidence="22">
    <location>
        <begin position="317"/>
        <end position="377"/>
    </location>
</feature>
<accession>A0ABM7VI67</accession>
<evidence type="ECO:0000256" key="9">
    <source>
        <dbReference type="ARBA" id="ARBA00022714"/>
    </source>
</evidence>
<comment type="cofactor">
    <cofactor evidence="3 17">
        <name>FAD</name>
        <dbReference type="ChEBI" id="CHEBI:57692"/>
    </cofactor>
</comment>
<comment type="cofactor">
    <cofactor evidence="16">
        <name>[2Fe-2S] cluster</name>
        <dbReference type="ChEBI" id="CHEBI:190135"/>
    </cofactor>
</comment>
<feature type="domain" description="Nitrite/sulphite reductase 4Fe-4S" evidence="18">
    <location>
        <begin position="628"/>
        <end position="752"/>
    </location>
</feature>
<dbReference type="EMBL" id="AP025293">
    <property type="protein sequence ID" value="BDD00668.1"/>
    <property type="molecule type" value="Genomic_DNA"/>
</dbReference>
<evidence type="ECO:0000259" key="20">
    <source>
        <dbReference type="Pfam" id="PF04324"/>
    </source>
</evidence>
<dbReference type="RefSeq" id="WP_332920986.1">
    <property type="nucleotide sequence ID" value="NZ_AP025293.1"/>
</dbReference>
<dbReference type="InterPro" id="IPR023753">
    <property type="entry name" value="FAD/NAD-binding_dom"/>
</dbReference>
<evidence type="ECO:0000259" key="22">
    <source>
        <dbReference type="Pfam" id="PF18267"/>
    </source>
</evidence>
<evidence type="ECO:0000256" key="10">
    <source>
        <dbReference type="ARBA" id="ARBA00022723"/>
    </source>
</evidence>
<keyword evidence="24" id="KW-1185">Reference proteome</keyword>
<evidence type="ECO:0000256" key="17">
    <source>
        <dbReference type="PIRNR" id="PIRNR037149"/>
    </source>
</evidence>
<evidence type="ECO:0000256" key="2">
    <source>
        <dbReference type="ARBA" id="ARBA00001966"/>
    </source>
</evidence>
<dbReference type="SUPFAM" id="SSF55124">
    <property type="entry name" value="Nitrite/Sulfite reductase N-terminal domain-like"/>
    <property type="match status" value="1"/>
</dbReference>
<dbReference type="NCBIfam" id="TIGR02374">
    <property type="entry name" value="nitri_red_nirB"/>
    <property type="match status" value="1"/>
</dbReference>
<comment type="pathway">
    <text evidence="4">Nitrogen metabolism; nitrate reduction (assimilation).</text>
</comment>
<feature type="domain" description="Nitrite/Sulfite reductase ferredoxin-like" evidence="19">
    <location>
        <begin position="556"/>
        <end position="617"/>
    </location>
</feature>
<dbReference type="InterPro" id="IPR007419">
    <property type="entry name" value="BFD-like_2Fe2S-bd_dom"/>
</dbReference>
<keyword evidence="6" id="KW-0004">4Fe-4S</keyword>
<evidence type="ECO:0000313" key="24">
    <source>
        <dbReference type="Proteomes" id="UP001354989"/>
    </source>
</evidence>
<keyword evidence="13" id="KW-0408">Iron</keyword>
<evidence type="ECO:0000256" key="14">
    <source>
        <dbReference type="ARBA" id="ARBA00023014"/>
    </source>
</evidence>
<evidence type="ECO:0000256" key="1">
    <source>
        <dbReference type="ARBA" id="ARBA00001929"/>
    </source>
</evidence>
<dbReference type="PANTHER" id="PTHR43809">
    <property type="entry name" value="NITRITE REDUCTASE (NADH) LARGE SUBUNIT"/>
    <property type="match status" value="1"/>
</dbReference>
<keyword evidence="15 17" id="KW-0534">Nitrate assimilation</keyword>
<comment type="similarity">
    <text evidence="5">Belongs to the nitrite and sulfite reductase 4Fe-4S domain family.</text>
</comment>
<evidence type="ECO:0000259" key="21">
    <source>
        <dbReference type="Pfam" id="PF07992"/>
    </source>
</evidence>
<dbReference type="Pfam" id="PF04324">
    <property type="entry name" value="Fer2_BFD"/>
    <property type="match status" value="2"/>
</dbReference>
<keyword evidence="23" id="KW-0614">Plasmid</keyword>
<comment type="cofactor">
    <cofactor evidence="2">
        <name>[4Fe-4S] cluster</name>
        <dbReference type="ChEBI" id="CHEBI:49883"/>
    </cofactor>
</comment>
<dbReference type="Gene3D" id="1.10.10.1100">
    <property type="entry name" value="BFD-like [2Fe-2S]-binding domain"/>
    <property type="match status" value="1"/>
</dbReference>
<evidence type="ECO:0000256" key="4">
    <source>
        <dbReference type="ARBA" id="ARBA00005096"/>
    </source>
</evidence>
<dbReference type="Proteomes" id="UP001354989">
    <property type="component" value="Plasmid pPP1"/>
</dbReference>
<comment type="cofactor">
    <cofactor evidence="1">
        <name>siroheme</name>
        <dbReference type="ChEBI" id="CHEBI:60052"/>
    </cofactor>
</comment>
<protein>
    <submittedName>
        <fullName evidence="23">Nitrite reductase large subunit</fullName>
    </submittedName>
</protein>
<evidence type="ECO:0000256" key="16">
    <source>
        <dbReference type="ARBA" id="ARBA00034078"/>
    </source>
</evidence>
<geneLocation type="plasmid" evidence="23 24">
    <name>pPP1</name>
</geneLocation>
<dbReference type="InterPro" id="IPR017121">
    <property type="entry name" value="Nitrite_Rdtase_lsu"/>
</dbReference>
<dbReference type="InterPro" id="IPR016156">
    <property type="entry name" value="FAD/NAD-linked_Rdtase_dimer_sf"/>
</dbReference>
<evidence type="ECO:0000256" key="8">
    <source>
        <dbReference type="ARBA" id="ARBA00022630"/>
    </source>
</evidence>
<dbReference type="InterPro" id="IPR052034">
    <property type="entry name" value="NasD-like"/>
</dbReference>
<dbReference type="SUPFAM" id="SSF56014">
    <property type="entry name" value="Nitrite and sulphite reductase 4Fe-4S domain-like"/>
    <property type="match status" value="1"/>
</dbReference>
<dbReference type="Pfam" id="PF03460">
    <property type="entry name" value="NIR_SIR_ferr"/>
    <property type="match status" value="1"/>
</dbReference>
<dbReference type="PRINTS" id="PR00411">
    <property type="entry name" value="PNDRDTASEI"/>
</dbReference>
<feature type="domain" description="FAD/NAD(P)-binding" evidence="21">
    <location>
        <begin position="3"/>
        <end position="281"/>
    </location>
</feature>
<evidence type="ECO:0000259" key="18">
    <source>
        <dbReference type="Pfam" id="PF01077"/>
    </source>
</evidence>
<evidence type="ECO:0000256" key="3">
    <source>
        <dbReference type="ARBA" id="ARBA00001974"/>
    </source>
</evidence>
<dbReference type="PIRSF" id="PIRSF037149">
    <property type="entry name" value="NirB"/>
    <property type="match status" value="1"/>
</dbReference>
<keyword evidence="10" id="KW-0479">Metal-binding</keyword>
<dbReference type="InterPro" id="IPR005117">
    <property type="entry name" value="NiRdtase/SiRdtase_haem-b_fer"/>
</dbReference>
<keyword evidence="14" id="KW-0411">Iron-sulfur</keyword>
<name>A0ABM7VI67_9BACT</name>
<dbReference type="Gene3D" id="3.30.413.10">
    <property type="entry name" value="Sulfite Reductase Hemoprotein, domain 1"/>
    <property type="match status" value="1"/>
</dbReference>
<organism evidence="23 24">
    <name type="scientific">Persicobacter psychrovividus</name>
    <dbReference type="NCBI Taxonomy" id="387638"/>
    <lineage>
        <taxon>Bacteria</taxon>
        <taxon>Pseudomonadati</taxon>
        <taxon>Bacteroidota</taxon>
        <taxon>Cytophagia</taxon>
        <taxon>Cytophagales</taxon>
        <taxon>Persicobacteraceae</taxon>
        <taxon>Persicobacter</taxon>
    </lineage>
</organism>
<dbReference type="Gene3D" id="3.30.390.30">
    <property type="match status" value="1"/>
</dbReference>
<dbReference type="InterPro" id="IPR006067">
    <property type="entry name" value="NO2/SO3_Rdtase_4Fe4S_dom"/>
</dbReference>
<dbReference type="Pfam" id="PF07992">
    <property type="entry name" value="Pyr_redox_2"/>
    <property type="match status" value="1"/>
</dbReference>
<evidence type="ECO:0000256" key="6">
    <source>
        <dbReference type="ARBA" id="ARBA00022485"/>
    </source>
</evidence>